<organism evidence="2 3">
    <name type="scientific">Amycolatopsis taiwanensis</name>
    <dbReference type="NCBI Taxonomy" id="342230"/>
    <lineage>
        <taxon>Bacteria</taxon>
        <taxon>Bacillati</taxon>
        <taxon>Actinomycetota</taxon>
        <taxon>Actinomycetes</taxon>
        <taxon>Pseudonocardiales</taxon>
        <taxon>Pseudonocardiaceae</taxon>
        <taxon>Amycolatopsis</taxon>
    </lineage>
</organism>
<dbReference type="SUPFAM" id="SSF46785">
    <property type="entry name" value="Winged helix' DNA-binding domain"/>
    <property type="match status" value="1"/>
</dbReference>
<gene>
    <name evidence="2" type="ORF">Atai01_75550</name>
</gene>
<protein>
    <recommendedName>
        <fullName evidence="1">HTH marR-type domain-containing protein</fullName>
    </recommendedName>
</protein>
<reference evidence="2" key="1">
    <citation type="submission" date="2023-03" db="EMBL/GenBank/DDBJ databases">
        <title>Amycolatopsis taiwanensis NBRC 103393.</title>
        <authorList>
            <person name="Ichikawa N."/>
            <person name="Sato H."/>
            <person name="Tonouchi N."/>
        </authorList>
    </citation>
    <scope>NUCLEOTIDE SEQUENCE</scope>
    <source>
        <strain evidence="2">NBRC 103393</strain>
    </source>
</reference>
<sequence length="105" mass="11600">MRSRLGLDSGYLSRQLRRLESDGLITTDAAETDGRVRTVRPTAEGIVERADLERSSDELAASILTPLDARQRERLVKAMEEVERLLLASQAAGRSSSAENPHQPK</sequence>
<dbReference type="InterPro" id="IPR036390">
    <property type="entry name" value="WH_DNA-bd_sf"/>
</dbReference>
<dbReference type="InterPro" id="IPR000835">
    <property type="entry name" value="HTH_MarR-typ"/>
</dbReference>
<name>A0A9W6R869_9PSEU</name>
<evidence type="ECO:0000313" key="3">
    <source>
        <dbReference type="Proteomes" id="UP001165136"/>
    </source>
</evidence>
<proteinExistence type="predicted"/>
<dbReference type="PROSITE" id="PS50995">
    <property type="entry name" value="HTH_MARR_2"/>
    <property type="match status" value="1"/>
</dbReference>
<dbReference type="InterPro" id="IPR036388">
    <property type="entry name" value="WH-like_DNA-bd_sf"/>
</dbReference>
<keyword evidence="3" id="KW-1185">Reference proteome</keyword>
<feature type="domain" description="HTH marR-type" evidence="1">
    <location>
        <begin position="1"/>
        <end position="84"/>
    </location>
</feature>
<dbReference type="Proteomes" id="UP001165136">
    <property type="component" value="Unassembled WGS sequence"/>
</dbReference>
<accession>A0A9W6R869</accession>
<evidence type="ECO:0000313" key="2">
    <source>
        <dbReference type="EMBL" id="GLY70936.1"/>
    </source>
</evidence>
<dbReference type="EMBL" id="BSTI01000028">
    <property type="protein sequence ID" value="GLY70936.1"/>
    <property type="molecule type" value="Genomic_DNA"/>
</dbReference>
<dbReference type="Gene3D" id="1.10.10.10">
    <property type="entry name" value="Winged helix-like DNA-binding domain superfamily/Winged helix DNA-binding domain"/>
    <property type="match status" value="1"/>
</dbReference>
<dbReference type="AlphaFoldDB" id="A0A9W6R869"/>
<comment type="caution">
    <text evidence="2">The sequence shown here is derived from an EMBL/GenBank/DDBJ whole genome shotgun (WGS) entry which is preliminary data.</text>
</comment>
<evidence type="ECO:0000259" key="1">
    <source>
        <dbReference type="PROSITE" id="PS50995"/>
    </source>
</evidence>
<dbReference type="GO" id="GO:0003700">
    <property type="term" value="F:DNA-binding transcription factor activity"/>
    <property type="evidence" value="ECO:0007669"/>
    <property type="project" value="InterPro"/>
</dbReference>